<evidence type="ECO:0000256" key="5">
    <source>
        <dbReference type="ARBA" id="ARBA00023136"/>
    </source>
</evidence>
<evidence type="ECO:0000259" key="7">
    <source>
        <dbReference type="PROSITE" id="PS50928"/>
    </source>
</evidence>
<evidence type="ECO:0000256" key="2">
    <source>
        <dbReference type="ARBA" id="ARBA00022448"/>
    </source>
</evidence>
<comment type="similarity">
    <text evidence="6">Belongs to the binding-protein-dependent transport system permease family.</text>
</comment>
<keyword evidence="9" id="KW-1185">Reference proteome</keyword>
<dbReference type="Pfam" id="PF00528">
    <property type="entry name" value="BPD_transp_1"/>
    <property type="match status" value="1"/>
</dbReference>
<evidence type="ECO:0000256" key="6">
    <source>
        <dbReference type="RuleBase" id="RU363032"/>
    </source>
</evidence>
<dbReference type="InterPro" id="IPR035906">
    <property type="entry name" value="MetI-like_sf"/>
</dbReference>
<keyword evidence="4 6" id="KW-1133">Transmembrane helix</keyword>
<keyword evidence="5 6" id="KW-0472">Membrane</keyword>
<proteinExistence type="inferred from homology"/>
<comment type="subcellular location">
    <subcellularLocation>
        <location evidence="6">Cell membrane</location>
        <topology evidence="6">Multi-pass membrane protein</topology>
    </subcellularLocation>
    <subcellularLocation>
        <location evidence="1">Membrane</location>
        <topology evidence="1">Multi-pass membrane protein</topology>
    </subcellularLocation>
</comment>
<protein>
    <submittedName>
        <fullName evidence="8">ABC transporter permease</fullName>
    </submittedName>
</protein>
<dbReference type="SUPFAM" id="SSF161098">
    <property type="entry name" value="MetI-like"/>
    <property type="match status" value="1"/>
</dbReference>
<evidence type="ECO:0000313" key="8">
    <source>
        <dbReference type="EMBL" id="GAA2419521.1"/>
    </source>
</evidence>
<dbReference type="PANTHER" id="PTHR30177">
    <property type="entry name" value="GLYCINE BETAINE/L-PROLINE TRANSPORT SYSTEM PERMEASE PROTEIN PROW"/>
    <property type="match status" value="1"/>
</dbReference>
<name>A0ABN3J0Y9_9ACTN</name>
<sequence length="215" mass="21334">MSFWEYLGSRHQQVLADACRHASTVFPCVVAAAVLGVLIGVVARRSERAGDLVTTAASAVLAVPPLAVIGLLVPVVGLGVPPTAAALTLCGLPPVARNAVAGLRGAGPAPGDAARGAGMSRTARLVRVELPAAWPSILAGVRVSARTLTGVAAVAAYVSGPGLGHEIFRGLASPDGAEALHQVLAGTLGIVVLALLFDAACVLLGRLTAPGGGRA</sequence>
<evidence type="ECO:0000313" key="9">
    <source>
        <dbReference type="Proteomes" id="UP001500460"/>
    </source>
</evidence>
<dbReference type="Proteomes" id="UP001500460">
    <property type="component" value="Unassembled WGS sequence"/>
</dbReference>
<dbReference type="CDD" id="cd06261">
    <property type="entry name" value="TM_PBP2"/>
    <property type="match status" value="1"/>
</dbReference>
<reference evidence="8 9" key="1">
    <citation type="journal article" date="2019" name="Int. J. Syst. Evol. Microbiol.">
        <title>The Global Catalogue of Microorganisms (GCM) 10K type strain sequencing project: providing services to taxonomists for standard genome sequencing and annotation.</title>
        <authorList>
            <consortium name="The Broad Institute Genomics Platform"/>
            <consortium name="The Broad Institute Genome Sequencing Center for Infectious Disease"/>
            <person name="Wu L."/>
            <person name="Ma J."/>
        </authorList>
    </citation>
    <scope>NUCLEOTIDE SEQUENCE [LARGE SCALE GENOMIC DNA]</scope>
    <source>
        <strain evidence="8 9">JCM 6922</strain>
    </source>
</reference>
<evidence type="ECO:0000256" key="3">
    <source>
        <dbReference type="ARBA" id="ARBA00022692"/>
    </source>
</evidence>
<dbReference type="EMBL" id="BAAATK010000001">
    <property type="protein sequence ID" value="GAA2419521.1"/>
    <property type="molecule type" value="Genomic_DNA"/>
</dbReference>
<dbReference type="InterPro" id="IPR051204">
    <property type="entry name" value="ABC_transp_perm/SBD"/>
</dbReference>
<feature type="transmembrane region" description="Helical" evidence="6">
    <location>
        <begin position="183"/>
        <end position="205"/>
    </location>
</feature>
<dbReference type="RefSeq" id="WP_344599259.1">
    <property type="nucleotide sequence ID" value="NZ_BAAATK010000001.1"/>
</dbReference>
<dbReference type="Gene3D" id="1.10.3720.10">
    <property type="entry name" value="MetI-like"/>
    <property type="match status" value="1"/>
</dbReference>
<evidence type="ECO:0000256" key="4">
    <source>
        <dbReference type="ARBA" id="ARBA00022989"/>
    </source>
</evidence>
<evidence type="ECO:0000256" key="1">
    <source>
        <dbReference type="ARBA" id="ARBA00004141"/>
    </source>
</evidence>
<comment type="caution">
    <text evidence="8">The sequence shown here is derived from an EMBL/GenBank/DDBJ whole genome shotgun (WGS) entry which is preliminary data.</text>
</comment>
<gene>
    <name evidence="8" type="ORF">GCM10010421_00500</name>
</gene>
<keyword evidence="2 6" id="KW-0813">Transport</keyword>
<dbReference type="PANTHER" id="PTHR30177:SF4">
    <property type="entry name" value="OSMOPROTECTANT IMPORT PERMEASE PROTEIN OSMW"/>
    <property type="match status" value="1"/>
</dbReference>
<feature type="transmembrane region" description="Helical" evidence="6">
    <location>
        <begin position="55"/>
        <end position="77"/>
    </location>
</feature>
<dbReference type="PROSITE" id="PS50928">
    <property type="entry name" value="ABC_TM1"/>
    <property type="match status" value="1"/>
</dbReference>
<accession>A0ABN3J0Y9</accession>
<organism evidence="8 9">
    <name type="scientific">Streptomyces glaucus</name>
    <dbReference type="NCBI Taxonomy" id="284029"/>
    <lineage>
        <taxon>Bacteria</taxon>
        <taxon>Bacillati</taxon>
        <taxon>Actinomycetota</taxon>
        <taxon>Actinomycetes</taxon>
        <taxon>Kitasatosporales</taxon>
        <taxon>Streptomycetaceae</taxon>
        <taxon>Streptomyces</taxon>
    </lineage>
</organism>
<keyword evidence="3 6" id="KW-0812">Transmembrane</keyword>
<dbReference type="InterPro" id="IPR000515">
    <property type="entry name" value="MetI-like"/>
</dbReference>
<feature type="transmembrane region" description="Helical" evidence="6">
    <location>
        <begin position="24"/>
        <end position="43"/>
    </location>
</feature>
<feature type="domain" description="ABC transmembrane type-1" evidence="7">
    <location>
        <begin position="18"/>
        <end position="201"/>
    </location>
</feature>